<dbReference type="EC" id="2.1.1.80" evidence="2"/>
<evidence type="ECO:0000256" key="4">
    <source>
        <dbReference type="ARBA" id="ARBA00022679"/>
    </source>
</evidence>
<feature type="active site" evidence="6">
    <location>
        <position position="138"/>
    </location>
</feature>
<dbReference type="InterPro" id="IPR000700">
    <property type="entry name" value="PAS-assoc_C"/>
</dbReference>
<dbReference type="InterPro" id="IPR000673">
    <property type="entry name" value="Sig_transdc_resp-reg_Me-estase"/>
</dbReference>
<dbReference type="RefSeq" id="WP_072504668.1">
    <property type="nucleotide sequence ID" value="NZ_CP016364.1"/>
</dbReference>
<sequence length="1083" mass="119866">MTTQITTDLTIVGIGSSAGGLEAIRELVATLPVDALAAYVVVQHMSPHHKSLMTELVARQTQLKVGTIEDGTTPEANVVYITPPKSDVVYTDGRLRLLQNPDAEPGTPRPSVDRFLVSLAEQNGENSMAIILSGTGSDGAYGVQAIREAGGITIAQDAESAKYDGMPVAAVQTGCVDLVLRPQDIGTNLQKILSSPRDFSSFRNENNLRDSPVSDLLQILLARTRVDFRDYKQTTISRRIERRMIALGIETQEEYTQFCRNNPHAVDALFKDLLISVTRFFRDKEEFELLKNLLPQLIKERGPGPLRIWVAGCATGEEAYSIAMVVSEALGNPTNQLKSRVQIFATDIDKDALKTARRGVYSLAALNDIPTELADKYLIRQADGVRVVDNLRNAVLFSDHNVCQDPPFQKVDLICCRNLLIYFGNPLQQKVMSRFHYAMSPHGLLFLGTAESVAGSDELFVQDRAATHVYRKRSLRANQSPQPYNMPSVPMVVQRPSIKPPSQQGPSTDRQLFEALAQSLGKNSLLVTEDFSIARVYGNVSQFIEVSETSSLRMHLDLLRSPLREEARSLITIALKNGSHKGGVRHLLAETDDEEIRLDVYPIIAKDISERAALVVFTPVTVDRAKLSRTPIVGEEGDAAFERIRNLENEVATTREALQQTIEELETSNEELQSLNEELQSTNEELQATNEELETSNEELQSTNEELITVNEELQVTASELSGRTGELISVLESTPLAILVADSALQITQATLAATQMFNIRRPISSPHISQCALPDGFPILAPICSEALRLGQTVTEEFTSYGTRIRLTCSPYFDVNGQILGVTMVVSEFPGMAHEMEMILDNSNLFLLNRARSGEILRISSAYAGLLGLSRDKALNKSVFSLGVECNVSKDVFKEDTKVLDSDEGFDSALLQVDTHDGKGKRWISMDRHRFPHHITEEPTVFTIGTDITETVEARERAEELLTQAELVQDMVGIGFWSIDADGQTPYWSPKVYEIHGVEPEEYSPDIASAIAFFHPDDREDVQRLVSESIEAGTGFTFIKRLIRPDGVEVSVESQGMAIRDDNGDVTRLVGIFREAQESDN</sequence>
<protein>
    <recommendedName>
        <fullName evidence="2">protein-glutamate O-methyltransferase</fullName>
        <ecNumber evidence="2">2.1.1.80</ecNumber>
    </recommendedName>
</protein>
<evidence type="ECO:0000256" key="2">
    <source>
        <dbReference type="ARBA" id="ARBA00012534"/>
    </source>
</evidence>
<dbReference type="InterPro" id="IPR035965">
    <property type="entry name" value="PAS-like_dom_sf"/>
</dbReference>
<dbReference type="SMART" id="SM00091">
    <property type="entry name" value="PAS"/>
    <property type="match status" value="3"/>
</dbReference>
<dbReference type="InterPro" id="IPR022641">
    <property type="entry name" value="CheR_N"/>
</dbReference>
<dbReference type="PROSITE" id="PS50123">
    <property type="entry name" value="CHER"/>
    <property type="match status" value="1"/>
</dbReference>
<dbReference type="InterPro" id="IPR050903">
    <property type="entry name" value="Bact_Chemotaxis_MeTrfase"/>
</dbReference>
<dbReference type="Pfam" id="PF13596">
    <property type="entry name" value="PAS_10"/>
    <property type="match status" value="1"/>
</dbReference>
<dbReference type="InterPro" id="IPR000780">
    <property type="entry name" value="CheR_MeTrfase"/>
</dbReference>
<dbReference type="PRINTS" id="PR00996">
    <property type="entry name" value="CHERMTFRASE"/>
</dbReference>
<dbReference type="Gene3D" id="3.40.50.150">
    <property type="entry name" value="Vaccinia Virus protein VP39"/>
    <property type="match status" value="1"/>
</dbReference>
<dbReference type="KEGG" id="php:PhaeoP97_01666"/>
<dbReference type="SUPFAM" id="SSF57997">
    <property type="entry name" value="Tropomyosin"/>
    <property type="match status" value="1"/>
</dbReference>
<feature type="active site" evidence="6">
    <location>
        <position position="44"/>
    </location>
</feature>
<dbReference type="CDD" id="cd02440">
    <property type="entry name" value="AdoMet_MTases"/>
    <property type="match status" value="1"/>
</dbReference>
<dbReference type="PROSITE" id="PS50112">
    <property type="entry name" value="PAS"/>
    <property type="match status" value="2"/>
</dbReference>
<evidence type="ECO:0000313" key="13">
    <source>
        <dbReference type="Proteomes" id="UP000183859"/>
    </source>
</evidence>
<organism evidence="12 13">
    <name type="scientific">Phaeobacter porticola</name>
    <dbReference type="NCBI Taxonomy" id="1844006"/>
    <lineage>
        <taxon>Bacteria</taxon>
        <taxon>Pseudomonadati</taxon>
        <taxon>Pseudomonadota</taxon>
        <taxon>Alphaproteobacteria</taxon>
        <taxon>Rhodobacterales</taxon>
        <taxon>Roseobacteraceae</taxon>
        <taxon>Phaeobacter</taxon>
    </lineage>
</organism>
<keyword evidence="4" id="KW-0808">Transferase</keyword>
<feature type="domain" description="PAC" evidence="9">
    <location>
        <begin position="1038"/>
        <end position="1083"/>
    </location>
</feature>
<gene>
    <name evidence="12" type="ORF">PhaeoP97_01666</name>
</gene>
<dbReference type="NCBIfam" id="TIGR00229">
    <property type="entry name" value="sensory_box"/>
    <property type="match status" value="2"/>
</dbReference>
<feature type="domain" description="CheB-type methylesterase" evidence="10">
    <location>
        <begin position="5"/>
        <end position="196"/>
    </location>
</feature>
<evidence type="ECO:0000256" key="1">
    <source>
        <dbReference type="ARBA" id="ARBA00001541"/>
    </source>
</evidence>
<dbReference type="InterPro" id="IPR036804">
    <property type="entry name" value="CheR_N_sf"/>
</dbReference>
<keyword evidence="6" id="KW-0145">Chemotaxis</keyword>
<evidence type="ECO:0000256" key="5">
    <source>
        <dbReference type="ARBA" id="ARBA00022691"/>
    </source>
</evidence>
<dbReference type="Pfam" id="PF03705">
    <property type="entry name" value="CheR_N"/>
    <property type="match status" value="1"/>
</dbReference>
<evidence type="ECO:0000259" key="8">
    <source>
        <dbReference type="PROSITE" id="PS50112"/>
    </source>
</evidence>
<feature type="domain" description="PAS" evidence="8">
    <location>
        <begin position="834"/>
        <end position="882"/>
    </location>
</feature>
<evidence type="ECO:0000259" key="10">
    <source>
        <dbReference type="PROSITE" id="PS50122"/>
    </source>
</evidence>
<feature type="domain" description="PAS" evidence="8">
    <location>
        <begin position="978"/>
        <end position="1035"/>
    </location>
</feature>
<dbReference type="SMART" id="SM00138">
    <property type="entry name" value="MeTrc"/>
    <property type="match status" value="1"/>
</dbReference>
<dbReference type="GO" id="GO:0000156">
    <property type="term" value="F:phosphorelay response regulator activity"/>
    <property type="evidence" value="ECO:0007669"/>
    <property type="project" value="InterPro"/>
</dbReference>
<dbReference type="Pfam" id="PF08447">
    <property type="entry name" value="PAS_3"/>
    <property type="match status" value="1"/>
</dbReference>
<dbReference type="PROSITE" id="PS50122">
    <property type="entry name" value="CHEB"/>
    <property type="match status" value="1"/>
</dbReference>
<dbReference type="SMART" id="SM00086">
    <property type="entry name" value="PAC"/>
    <property type="match status" value="1"/>
</dbReference>
<feature type="coiled-coil region" evidence="7">
    <location>
        <begin position="644"/>
        <end position="717"/>
    </location>
</feature>
<keyword evidence="13" id="KW-1185">Reference proteome</keyword>
<accession>A0A1L3I4M9</accession>
<keyword evidence="5" id="KW-0949">S-adenosyl-L-methionine</keyword>
<dbReference type="Gene3D" id="1.10.155.10">
    <property type="entry name" value="Chemotaxis receptor methyltransferase CheR, N-terminal domain"/>
    <property type="match status" value="1"/>
</dbReference>
<dbReference type="SUPFAM" id="SSF52738">
    <property type="entry name" value="Methylesterase CheB, C-terminal domain"/>
    <property type="match status" value="1"/>
</dbReference>
<dbReference type="GO" id="GO:0008983">
    <property type="term" value="F:protein-glutamate O-methyltransferase activity"/>
    <property type="evidence" value="ECO:0007669"/>
    <property type="project" value="UniProtKB-EC"/>
</dbReference>
<dbReference type="SUPFAM" id="SSF55785">
    <property type="entry name" value="PYP-like sensor domain (PAS domain)"/>
    <property type="match status" value="3"/>
</dbReference>
<dbReference type="Gene3D" id="3.30.450.20">
    <property type="entry name" value="PAS domain"/>
    <property type="match status" value="3"/>
</dbReference>
<proteinExistence type="predicted"/>
<name>A0A1L3I4M9_9RHOB</name>
<dbReference type="EMBL" id="CP016364">
    <property type="protein sequence ID" value="APG47083.1"/>
    <property type="molecule type" value="Genomic_DNA"/>
</dbReference>
<dbReference type="GO" id="GO:0032259">
    <property type="term" value="P:methylation"/>
    <property type="evidence" value="ECO:0007669"/>
    <property type="project" value="UniProtKB-KW"/>
</dbReference>
<evidence type="ECO:0000259" key="9">
    <source>
        <dbReference type="PROSITE" id="PS50113"/>
    </source>
</evidence>
<dbReference type="PROSITE" id="PS50113">
    <property type="entry name" value="PAC"/>
    <property type="match status" value="1"/>
</dbReference>
<dbReference type="GO" id="GO:0005737">
    <property type="term" value="C:cytoplasm"/>
    <property type="evidence" value="ECO:0007669"/>
    <property type="project" value="InterPro"/>
</dbReference>
<evidence type="ECO:0000256" key="7">
    <source>
        <dbReference type="SAM" id="Coils"/>
    </source>
</evidence>
<dbReference type="AlphaFoldDB" id="A0A1L3I4M9"/>
<dbReference type="CDD" id="cd00130">
    <property type="entry name" value="PAS"/>
    <property type="match status" value="1"/>
</dbReference>
<dbReference type="CDD" id="cd16434">
    <property type="entry name" value="CheB-CheR_fusion"/>
    <property type="match status" value="1"/>
</dbReference>
<feature type="domain" description="CheR-type methyltransferase" evidence="11">
    <location>
        <begin position="201"/>
        <end position="473"/>
    </location>
</feature>
<dbReference type="GO" id="GO:0006935">
    <property type="term" value="P:chemotaxis"/>
    <property type="evidence" value="ECO:0007669"/>
    <property type="project" value="UniProtKB-UniRule"/>
</dbReference>
<dbReference type="Proteomes" id="UP000183859">
    <property type="component" value="Chromosome"/>
</dbReference>
<evidence type="ECO:0000256" key="3">
    <source>
        <dbReference type="ARBA" id="ARBA00022603"/>
    </source>
</evidence>
<comment type="catalytic activity">
    <reaction evidence="1">
        <text>L-glutamyl-[protein] + S-adenosyl-L-methionine = [protein]-L-glutamate 5-O-methyl ester + S-adenosyl-L-homocysteine</text>
        <dbReference type="Rhea" id="RHEA:24452"/>
        <dbReference type="Rhea" id="RHEA-COMP:10208"/>
        <dbReference type="Rhea" id="RHEA-COMP:10311"/>
        <dbReference type="ChEBI" id="CHEBI:29973"/>
        <dbReference type="ChEBI" id="CHEBI:57856"/>
        <dbReference type="ChEBI" id="CHEBI:59789"/>
        <dbReference type="ChEBI" id="CHEBI:82795"/>
        <dbReference type="EC" id="2.1.1.80"/>
    </reaction>
</comment>
<dbReference type="SUPFAM" id="SSF47757">
    <property type="entry name" value="Chemotaxis receptor methyltransferase CheR, N-terminal domain"/>
    <property type="match status" value="1"/>
</dbReference>
<dbReference type="SUPFAM" id="SSF53335">
    <property type="entry name" value="S-adenosyl-L-methionine-dependent methyltransferases"/>
    <property type="match status" value="1"/>
</dbReference>
<dbReference type="PANTHER" id="PTHR24422">
    <property type="entry name" value="CHEMOTAXIS PROTEIN METHYLTRANSFERASE"/>
    <property type="match status" value="1"/>
</dbReference>
<evidence type="ECO:0000256" key="6">
    <source>
        <dbReference type="PROSITE-ProRule" id="PRU00050"/>
    </source>
</evidence>
<reference evidence="13" key="1">
    <citation type="submission" date="2016-07" db="EMBL/GenBank/DDBJ databases">
        <title>Phaeobacter portensis sp. nov., a tropodithietic acid producing bacterium isolated from a German harbor.</title>
        <authorList>
            <person name="Freese H.M."/>
            <person name="Bunk B."/>
            <person name="Breider S."/>
            <person name="Brinkhoff T."/>
        </authorList>
    </citation>
    <scope>NUCLEOTIDE SEQUENCE [LARGE SCALE GENOMIC DNA]</scope>
    <source>
        <strain evidence="13">P97</strain>
    </source>
</reference>
<dbReference type="InterPro" id="IPR022642">
    <property type="entry name" value="CheR_C"/>
</dbReference>
<dbReference type="Pfam" id="PF01339">
    <property type="entry name" value="CheB_methylest"/>
    <property type="match status" value="1"/>
</dbReference>
<dbReference type="InterPro" id="IPR013655">
    <property type="entry name" value="PAS_fold_3"/>
</dbReference>
<dbReference type="Pfam" id="PF01739">
    <property type="entry name" value="CheR"/>
    <property type="match status" value="1"/>
</dbReference>
<evidence type="ECO:0000259" key="11">
    <source>
        <dbReference type="PROSITE" id="PS50123"/>
    </source>
</evidence>
<dbReference type="STRING" id="1844006.PhaeoP97_01666"/>
<dbReference type="InterPro" id="IPR001610">
    <property type="entry name" value="PAC"/>
</dbReference>
<dbReference type="Gene3D" id="3.40.50.180">
    <property type="entry name" value="Methylesterase CheB, C-terminal domain"/>
    <property type="match status" value="1"/>
</dbReference>
<dbReference type="GO" id="GO:0008984">
    <property type="term" value="F:protein-glutamate methylesterase activity"/>
    <property type="evidence" value="ECO:0007669"/>
    <property type="project" value="InterPro"/>
</dbReference>
<keyword evidence="7" id="KW-0175">Coiled coil</keyword>
<keyword evidence="3" id="KW-0489">Methyltransferase</keyword>
<dbReference type="OrthoDB" id="9816309at2"/>
<dbReference type="Gene3D" id="2.10.70.100">
    <property type="match status" value="1"/>
</dbReference>
<keyword evidence="6" id="KW-0378">Hydrolase</keyword>
<dbReference type="InterPro" id="IPR000014">
    <property type="entry name" value="PAS"/>
</dbReference>
<evidence type="ECO:0000313" key="12">
    <source>
        <dbReference type="EMBL" id="APG47083.1"/>
    </source>
</evidence>
<dbReference type="InterPro" id="IPR035909">
    <property type="entry name" value="CheB_C"/>
</dbReference>
<feature type="active site" evidence="6">
    <location>
        <position position="17"/>
    </location>
</feature>
<dbReference type="InterPro" id="IPR029063">
    <property type="entry name" value="SAM-dependent_MTases_sf"/>
</dbReference>